<name>A0A4Z2ELU1_9TELE</name>
<comment type="caution">
    <text evidence="2">The sequence shown here is derived from an EMBL/GenBank/DDBJ whole genome shotgun (WGS) entry which is preliminary data.</text>
</comment>
<feature type="compositionally biased region" description="Basic residues" evidence="1">
    <location>
        <begin position="202"/>
        <end position="243"/>
    </location>
</feature>
<proteinExistence type="predicted"/>
<feature type="compositionally biased region" description="Gly residues" evidence="1">
    <location>
        <begin position="38"/>
        <end position="47"/>
    </location>
</feature>
<dbReference type="Proteomes" id="UP000314294">
    <property type="component" value="Unassembled WGS sequence"/>
</dbReference>
<evidence type="ECO:0000256" key="1">
    <source>
        <dbReference type="SAM" id="MobiDB-lite"/>
    </source>
</evidence>
<feature type="compositionally biased region" description="Basic and acidic residues" evidence="1">
    <location>
        <begin position="69"/>
        <end position="83"/>
    </location>
</feature>
<feature type="region of interest" description="Disordered" evidence="1">
    <location>
        <begin position="138"/>
        <end position="332"/>
    </location>
</feature>
<evidence type="ECO:0000313" key="2">
    <source>
        <dbReference type="EMBL" id="TNN29404.1"/>
    </source>
</evidence>
<feature type="region of interest" description="Disordered" evidence="1">
    <location>
        <begin position="1"/>
        <end position="106"/>
    </location>
</feature>
<feature type="compositionally biased region" description="Basic and acidic residues" evidence="1">
    <location>
        <begin position="290"/>
        <end position="306"/>
    </location>
</feature>
<dbReference type="AlphaFoldDB" id="A0A4Z2ELU1"/>
<evidence type="ECO:0000313" key="3">
    <source>
        <dbReference type="Proteomes" id="UP000314294"/>
    </source>
</evidence>
<organism evidence="2 3">
    <name type="scientific">Liparis tanakae</name>
    <name type="common">Tanaka's snailfish</name>
    <dbReference type="NCBI Taxonomy" id="230148"/>
    <lineage>
        <taxon>Eukaryota</taxon>
        <taxon>Metazoa</taxon>
        <taxon>Chordata</taxon>
        <taxon>Craniata</taxon>
        <taxon>Vertebrata</taxon>
        <taxon>Euteleostomi</taxon>
        <taxon>Actinopterygii</taxon>
        <taxon>Neopterygii</taxon>
        <taxon>Teleostei</taxon>
        <taxon>Neoteleostei</taxon>
        <taxon>Acanthomorphata</taxon>
        <taxon>Eupercaria</taxon>
        <taxon>Perciformes</taxon>
        <taxon>Cottioidei</taxon>
        <taxon>Cottales</taxon>
        <taxon>Liparidae</taxon>
        <taxon>Liparis</taxon>
    </lineage>
</organism>
<keyword evidence="3" id="KW-1185">Reference proteome</keyword>
<feature type="compositionally biased region" description="Low complexity" evidence="1">
    <location>
        <begin position="272"/>
        <end position="286"/>
    </location>
</feature>
<feature type="compositionally biased region" description="Basic and acidic residues" evidence="1">
    <location>
        <begin position="138"/>
        <end position="154"/>
    </location>
</feature>
<feature type="compositionally biased region" description="Polar residues" evidence="1">
    <location>
        <begin position="252"/>
        <end position="271"/>
    </location>
</feature>
<dbReference type="EMBL" id="SRLO01005704">
    <property type="protein sequence ID" value="TNN29404.1"/>
    <property type="molecule type" value="Genomic_DNA"/>
</dbReference>
<sequence>MNSSTESKYPPTDSKPSLREFIPHSAFSSSACEPSEAWGGGGGGGGGGDRRAVEEQAQQERSSEGPAGHSEDVFRYRSPRGEPSRLSGLHFEPDTGDGLRCGGTKSGHYLKKKIAHDEQNNMDFANLFSGLSAVAEGVKRPGEPASAHRNDTENGQRGNARKRNIQVEQTGSYKKKQRYDGQTPRSCDAPSFRADEPDAPHPHAHPPTHPHAHPHAHPHTHPPTHPHTHPHAHPHTHNTHTAHARAGFPKQGTHNQNYKAGHNQKGQNYTAKNNPHVNNNNNNNNKQQKKKPEGQKNHHQQKDRWKPGNKGGRMQPPWGRGGRYGGNRNDTQDLQETHKRSMTQEFMDQNGVLVDGRLICRHFLMGRCIKAGLKNIYIYIYI</sequence>
<protein>
    <submittedName>
        <fullName evidence="2">Uncharacterized protein</fullName>
    </submittedName>
</protein>
<dbReference type="OrthoDB" id="411372at2759"/>
<accession>A0A4Z2ELU1</accession>
<gene>
    <name evidence="2" type="ORF">EYF80_060447</name>
</gene>
<reference evidence="2 3" key="1">
    <citation type="submission" date="2019-03" db="EMBL/GenBank/DDBJ databases">
        <title>First draft genome of Liparis tanakae, snailfish: a comprehensive survey of snailfish specific genes.</title>
        <authorList>
            <person name="Kim W."/>
            <person name="Song I."/>
            <person name="Jeong J.-H."/>
            <person name="Kim D."/>
            <person name="Kim S."/>
            <person name="Ryu S."/>
            <person name="Song J.Y."/>
            <person name="Lee S.K."/>
        </authorList>
    </citation>
    <scope>NUCLEOTIDE SEQUENCE [LARGE SCALE GENOMIC DNA]</scope>
    <source>
        <tissue evidence="2">Muscle</tissue>
    </source>
</reference>